<keyword evidence="4" id="KW-0309">Germination</keyword>
<protein>
    <submittedName>
        <fullName evidence="9">Spore germination protein</fullName>
    </submittedName>
</protein>
<feature type="transmembrane region" description="Helical" evidence="8">
    <location>
        <begin position="37"/>
        <end position="56"/>
    </location>
</feature>
<dbReference type="GO" id="GO:0009847">
    <property type="term" value="P:spore germination"/>
    <property type="evidence" value="ECO:0007669"/>
    <property type="project" value="InterPro"/>
</dbReference>
<evidence type="ECO:0000256" key="3">
    <source>
        <dbReference type="ARBA" id="ARBA00022448"/>
    </source>
</evidence>
<keyword evidence="6 8" id="KW-1133">Transmembrane helix</keyword>
<feature type="transmembrane region" description="Helical" evidence="8">
    <location>
        <begin position="263"/>
        <end position="286"/>
    </location>
</feature>
<name>A0A3D9IV80_9BACL</name>
<keyword evidence="3" id="KW-0813">Transport</keyword>
<keyword evidence="7 8" id="KW-0472">Membrane</keyword>
<evidence type="ECO:0000256" key="2">
    <source>
        <dbReference type="ARBA" id="ARBA00007998"/>
    </source>
</evidence>
<evidence type="ECO:0000256" key="6">
    <source>
        <dbReference type="ARBA" id="ARBA00022989"/>
    </source>
</evidence>
<accession>A0A3D9IV80</accession>
<reference evidence="9 10" key="1">
    <citation type="submission" date="2018-07" db="EMBL/GenBank/DDBJ databases">
        <title>Genomic Encyclopedia of Type Strains, Phase III (KMG-III): the genomes of soil and plant-associated and newly described type strains.</title>
        <authorList>
            <person name="Whitman W."/>
        </authorList>
    </citation>
    <scope>NUCLEOTIDE SEQUENCE [LARGE SCALE GENOMIC DNA]</scope>
    <source>
        <strain evidence="9 10">CECT 8236</strain>
    </source>
</reference>
<dbReference type="RefSeq" id="WP_115990638.1">
    <property type="nucleotide sequence ID" value="NZ_QRDY01000001.1"/>
</dbReference>
<feature type="transmembrane region" description="Helical" evidence="8">
    <location>
        <begin position="209"/>
        <end position="233"/>
    </location>
</feature>
<sequence>MNVLFYVSLLIYYMINHSLLNLPNVIDRNYLQNGLSALPIGLLLAALNAWMLLSVYNRFPKFTMVEINRYLCGKYLGNFLSIMYVALTAFFGFFMFRGLMEVIIEFLMPHTPVWFLAILLISVPSLALLHSDNSVIYMTAFFTLIAAVLMILVFWLGFKEIDPVMLQGVVYHGWKMPSLKGIVASAFVYGGYTGLYVMNPYFARTSIKLTFLLFVTVGLFLSLCGTVIPLAVWGPWALRNLNLIWIMTAETFSLDLFVLERGLFLMIPLLLITGYIGVFLYTYKGYRLLSLLMPRKATAKVIICCVLVSYVILSLLVQEPAVNYRYRELYMVVWFFYQNITGVLLYVLAKRKGRTPSAA</sequence>
<comment type="similarity">
    <text evidence="2">Belongs to the amino acid-polyamine-organocation (APC) superfamily. Spore germination protein (SGP) (TC 2.A.3.9) family.</text>
</comment>
<evidence type="ECO:0000313" key="9">
    <source>
        <dbReference type="EMBL" id="RED65641.1"/>
    </source>
</evidence>
<keyword evidence="5 8" id="KW-0812">Transmembrane</keyword>
<dbReference type="Proteomes" id="UP000256869">
    <property type="component" value="Unassembled WGS sequence"/>
</dbReference>
<comment type="subcellular location">
    <subcellularLocation>
        <location evidence="1">Membrane</location>
        <topology evidence="1">Multi-pass membrane protein</topology>
    </subcellularLocation>
</comment>
<dbReference type="InterPro" id="IPR004761">
    <property type="entry name" value="Spore_GerAB"/>
</dbReference>
<keyword evidence="10" id="KW-1185">Reference proteome</keyword>
<dbReference type="PANTHER" id="PTHR34975:SF2">
    <property type="entry name" value="SPORE GERMINATION PROTEIN A2"/>
    <property type="match status" value="1"/>
</dbReference>
<gene>
    <name evidence="9" type="ORF">DFP95_101129</name>
</gene>
<feature type="transmembrane region" description="Helical" evidence="8">
    <location>
        <begin position="298"/>
        <end position="317"/>
    </location>
</feature>
<feature type="transmembrane region" description="Helical" evidence="8">
    <location>
        <begin position="76"/>
        <end position="100"/>
    </location>
</feature>
<dbReference type="AlphaFoldDB" id="A0A3D9IV80"/>
<dbReference type="GO" id="GO:0016020">
    <property type="term" value="C:membrane"/>
    <property type="evidence" value="ECO:0007669"/>
    <property type="project" value="UniProtKB-SubCell"/>
</dbReference>
<evidence type="ECO:0000256" key="8">
    <source>
        <dbReference type="SAM" id="Phobius"/>
    </source>
</evidence>
<evidence type="ECO:0000256" key="1">
    <source>
        <dbReference type="ARBA" id="ARBA00004141"/>
    </source>
</evidence>
<feature type="transmembrane region" description="Helical" evidence="8">
    <location>
        <begin position="178"/>
        <end position="197"/>
    </location>
</feature>
<feature type="transmembrane region" description="Helical" evidence="8">
    <location>
        <begin position="112"/>
        <end position="129"/>
    </location>
</feature>
<dbReference type="EMBL" id="QRDY01000001">
    <property type="protein sequence ID" value="RED65641.1"/>
    <property type="molecule type" value="Genomic_DNA"/>
</dbReference>
<dbReference type="OrthoDB" id="2661055at2"/>
<dbReference type="PANTHER" id="PTHR34975">
    <property type="entry name" value="SPORE GERMINATION PROTEIN A2"/>
    <property type="match status" value="1"/>
</dbReference>
<feature type="transmembrane region" description="Helical" evidence="8">
    <location>
        <begin position="136"/>
        <end position="158"/>
    </location>
</feature>
<proteinExistence type="inferred from homology"/>
<feature type="transmembrane region" description="Helical" evidence="8">
    <location>
        <begin position="329"/>
        <end position="349"/>
    </location>
</feature>
<evidence type="ECO:0000256" key="7">
    <source>
        <dbReference type="ARBA" id="ARBA00023136"/>
    </source>
</evidence>
<evidence type="ECO:0000256" key="4">
    <source>
        <dbReference type="ARBA" id="ARBA00022544"/>
    </source>
</evidence>
<organism evidence="9 10">
    <name type="scientific">Cohnella lupini</name>
    <dbReference type="NCBI Taxonomy" id="1294267"/>
    <lineage>
        <taxon>Bacteria</taxon>
        <taxon>Bacillati</taxon>
        <taxon>Bacillota</taxon>
        <taxon>Bacilli</taxon>
        <taxon>Bacillales</taxon>
        <taxon>Paenibacillaceae</taxon>
        <taxon>Cohnella</taxon>
    </lineage>
</organism>
<evidence type="ECO:0000313" key="10">
    <source>
        <dbReference type="Proteomes" id="UP000256869"/>
    </source>
</evidence>
<evidence type="ECO:0000256" key="5">
    <source>
        <dbReference type="ARBA" id="ARBA00022692"/>
    </source>
</evidence>
<dbReference type="Pfam" id="PF03845">
    <property type="entry name" value="Spore_permease"/>
    <property type="match status" value="1"/>
</dbReference>
<comment type="caution">
    <text evidence="9">The sequence shown here is derived from an EMBL/GenBank/DDBJ whole genome shotgun (WGS) entry which is preliminary data.</text>
</comment>